<dbReference type="AlphaFoldDB" id="A0A3N4KYD3"/>
<gene>
    <name evidence="1" type="ORF">P167DRAFT_575858</name>
</gene>
<proteinExistence type="predicted"/>
<dbReference type="Proteomes" id="UP000277580">
    <property type="component" value="Unassembled WGS sequence"/>
</dbReference>
<accession>A0A3N4KYD3</accession>
<evidence type="ECO:0000313" key="1">
    <source>
        <dbReference type="EMBL" id="RPB10765.1"/>
    </source>
</evidence>
<protein>
    <submittedName>
        <fullName evidence="1">Uncharacterized protein</fullName>
    </submittedName>
</protein>
<organism evidence="1 2">
    <name type="scientific">Morchella conica CCBAS932</name>
    <dbReference type="NCBI Taxonomy" id="1392247"/>
    <lineage>
        <taxon>Eukaryota</taxon>
        <taxon>Fungi</taxon>
        <taxon>Dikarya</taxon>
        <taxon>Ascomycota</taxon>
        <taxon>Pezizomycotina</taxon>
        <taxon>Pezizomycetes</taxon>
        <taxon>Pezizales</taxon>
        <taxon>Morchellaceae</taxon>
        <taxon>Morchella</taxon>
    </lineage>
</organism>
<dbReference type="EMBL" id="ML119140">
    <property type="protein sequence ID" value="RPB10765.1"/>
    <property type="molecule type" value="Genomic_DNA"/>
</dbReference>
<evidence type="ECO:0000313" key="2">
    <source>
        <dbReference type="Proteomes" id="UP000277580"/>
    </source>
</evidence>
<dbReference type="InParanoid" id="A0A3N4KYD3"/>
<name>A0A3N4KYD3_9PEZI</name>
<reference evidence="1 2" key="1">
    <citation type="journal article" date="2018" name="Nat. Ecol. Evol.">
        <title>Pezizomycetes genomes reveal the molecular basis of ectomycorrhizal truffle lifestyle.</title>
        <authorList>
            <person name="Murat C."/>
            <person name="Payen T."/>
            <person name="Noel B."/>
            <person name="Kuo A."/>
            <person name="Morin E."/>
            <person name="Chen J."/>
            <person name="Kohler A."/>
            <person name="Krizsan K."/>
            <person name="Balestrini R."/>
            <person name="Da Silva C."/>
            <person name="Montanini B."/>
            <person name="Hainaut M."/>
            <person name="Levati E."/>
            <person name="Barry K.W."/>
            <person name="Belfiori B."/>
            <person name="Cichocki N."/>
            <person name="Clum A."/>
            <person name="Dockter R.B."/>
            <person name="Fauchery L."/>
            <person name="Guy J."/>
            <person name="Iotti M."/>
            <person name="Le Tacon F."/>
            <person name="Lindquist E.A."/>
            <person name="Lipzen A."/>
            <person name="Malagnac F."/>
            <person name="Mello A."/>
            <person name="Molinier V."/>
            <person name="Miyauchi S."/>
            <person name="Poulain J."/>
            <person name="Riccioni C."/>
            <person name="Rubini A."/>
            <person name="Sitrit Y."/>
            <person name="Splivallo R."/>
            <person name="Traeger S."/>
            <person name="Wang M."/>
            <person name="Zifcakova L."/>
            <person name="Wipf D."/>
            <person name="Zambonelli A."/>
            <person name="Paolocci F."/>
            <person name="Nowrousian M."/>
            <person name="Ottonello S."/>
            <person name="Baldrian P."/>
            <person name="Spatafora J.W."/>
            <person name="Henrissat B."/>
            <person name="Nagy L.G."/>
            <person name="Aury J.M."/>
            <person name="Wincker P."/>
            <person name="Grigoriev I.V."/>
            <person name="Bonfante P."/>
            <person name="Martin F.M."/>
        </authorList>
    </citation>
    <scope>NUCLEOTIDE SEQUENCE [LARGE SCALE GENOMIC DNA]</scope>
    <source>
        <strain evidence="1 2">CCBAS932</strain>
    </source>
</reference>
<keyword evidence="2" id="KW-1185">Reference proteome</keyword>
<sequence length="138" mass="15322">MTTAHLFSPPLPPNSVTLGRLVASKCHPDKSNFLDPLPHHPSLYECYRTHHPAFSESIVLDGREGSETETTLTATDITMVDLQNADDWFTRLCCEETVCRWIDKVSEGGCSVYLVVGMRTRFRAATVTEVGEGSYSVD</sequence>